<keyword evidence="4" id="KW-1185">Reference proteome</keyword>
<feature type="chain" id="PRO_5002989959" description="Outer membrane autotransporter barrel domain protein" evidence="2">
    <location>
        <begin position="24"/>
        <end position="1208"/>
    </location>
</feature>
<comment type="caution">
    <text evidence="3">The sequence shown here is derived from an EMBL/GenBank/DDBJ whole genome shotgun (WGS) entry which is preliminary data.</text>
</comment>
<gene>
    <name evidence="3" type="ORF">CAMGR0001_1097</name>
</gene>
<proteinExistence type="predicted"/>
<evidence type="ECO:0000313" key="4">
    <source>
        <dbReference type="Proteomes" id="UP000005709"/>
    </source>
</evidence>
<organism evidence="3 4">
    <name type="scientific">Campylobacter gracilis RM3268</name>
    <dbReference type="NCBI Taxonomy" id="553220"/>
    <lineage>
        <taxon>Bacteria</taxon>
        <taxon>Pseudomonadati</taxon>
        <taxon>Campylobacterota</taxon>
        <taxon>Epsilonproteobacteria</taxon>
        <taxon>Campylobacterales</taxon>
        <taxon>Campylobacteraceae</taxon>
        <taxon>Campylobacter</taxon>
    </lineage>
</organism>
<dbReference type="eggNOG" id="ENOG502ZQ6V">
    <property type="taxonomic scope" value="Bacteria"/>
</dbReference>
<evidence type="ECO:0000256" key="2">
    <source>
        <dbReference type="SAM" id="SignalP"/>
    </source>
</evidence>
<feature type="region of interest" description="Disordered" evidence="1">
    <location>
        <begin position="628"/>
        <end position="651"/>
    </location>
</feature>
<reference evidence="3 4" key="1">
    <citation type="submission" date="2009-07" db="EMBL/GenBank/DDBJ databases">
        <authorList>
            <person name="Madupu R."/>
            <person name="Sebastian Y."/>
            <person name="Durkin A.S."/>
            <person name="Torralba M."/>
            <person name="Methe B."/>
            <person name="Sutton G.G."/>
            <person name="Strausberg R.L."/>
            <person name="Nelson K.E."/>
        </authorList>
    </citation>
    <scope>NUCLEOTIDE SEQUENCE [LARGE SCALE GENOMIC DNA]</scope>
    <source>
        <strain evidence="3 4">RM3268</strain>
    </source>
</reference>
<dbReference type="RefSeq" id="WP_005870749.1">
    <property type="nucleotide sequence ID" value="NZ_ACYG01000019.1"/>
</dbReference>
<feature type="non-terminal residue" evidence="3">
    <location>
        <position position="1208"/>
    </location>
</feature>
<sequence length="1208" mass="123502">MKKSICSSMLSLAAVLALAPAQALCNSDSNPPLIHTHNNLYSAGFSGNTSGSGSTSPNGNITTITGVASGGTDYSGSVIYGGGSGDGIAGFTELNSASNNRLTIRGTNAYVGIAIGAEAKGVSDNYVSLENGSKVNLVVGGQGIAASKTGNEGEATRNQVFVKYGAEITGNADNFGGSSNRHYNIIGGRSGADKRASSNAVTIDGGTIGNSSVTNVIVGGIVSGGGDALSNRITIKGGTFRGGFDIFGAQSSTGKSSSNSVNITVPYYGSTNTITLNGSGRIWGAAGGSGNSSANSVSINARLKAQNYQVVGGQANSASAMSANRVEINNDDAIVGSVTGSLGGASSSRSVVDILKGTVKDDVAAANGIAGESDGDRVTLGAFDSNKGVHIGGNVYGARAGSVKNAVVYINKERTTIAGDVFAGYATSGSVENSNVNFRGGTINGTIYGSNKPTDKTNTLHIENWVGGGVKKAKDIKNFGSINFHDLYSTTEADAPLTLTTGGNTNLNGTKIEGIKSDLGEGKYYLIHNSGGGTITRAAQTVQDNQIYTITDKDHYQITGTTIEVENNKNLIMQKGTLTRSWIDPNFDQSELMQNQNSNKAAGATELFGNKGNTVIVKEAAGNLGGKNISSGRDDATDGSNSIHDNHAKIKGGSSIGEIDGGYSNSATPQEIYNNHVTFEASGIDVGYVNAGITHSSSGGGNVHDNSVTTNATIIRNSIYGGNTSNGEAKSNIVTINNGSVGAMAVGGKGNSAISNTITLNSVNVGGSVYGGKASGTASSNTVNLNGNTQVAGNVYAAEAASGSDNVVNFRGGSVAGTIYGVSSANASNSGNSLNILSSNSGNGLNAGNFANFNKLEFNLASLSEIENDTSSSTKRALNLTGPGNTDLSGTDIFVNSASEFNALNNASYPDGDNKKYTLAYKSGGGKFTGYDPRFKDKGYVTQLNKNYVIKDANTFSRNIGGMHISEDERELYIQKLIKTNESINGDFDADELRKYLGAGGLNGNNIDIGKAGEDKNFNARNIHAAGANNTLNFISGHNVGVISANGNGNTLNIGASNSSPAAVNSLSAKNISGFDRLNFFLPSSIRAGDSVLTLSDPTANTDLSNVSNITAYISGVSGPLSPSSEIHLINKQGSGSLIAPNAANMHATLNVGVSLSYSPKIYQSGNYLNLGFDASSAPSARVNYNTKSFAETRAASLASLKSGSELI</sequence>
<evidence type="ECO:0000256" key="1">
    <source>
        <dbReference type="SAM" id="MobiDB-lite"/>
    </source>
</evidence>
<evidence type="ECO:0000313" key="3">
    <source>
        <dbReference type="EMBL" id="EEV18339.1"/>
    </source>
</evidence>
<dbReference type="AlphaFoldDB" id="C8PGV1"/>
<feature type="signal peptide" evidence="2">
    <location>
        <begin position="1"/>
        <end position="23"/>
    </location>
</feature>
<dbReference type="Proteomes" id="UP000005709">
    <property type="component" value="Unassembled WGS sequence"/>
</dbReference>
<keyword evidence="2" id="KW-0732">Signal</keyword>
<name>C8PGV1_9BACT</name>
<dbReference type="OrthoDB" id="1659960at2"/>
<evidence type="ECO:0008006" key="5">
    <source>
        <dbReference type="Google" id="ProtNLM"/>
    </source>
</evidence>
<accession>C8PGV1</accession>
<protein>
    <recommendedName>
        <fullName evidence="5">Outer membrane autotransporter barrel domain protein</fullName>
    </recommendedName>
</protein>
<dbReference type="EMBL" id="ACYG01000019">
    <property type="protein sequence ID" value="EEV18339.1"/>
    <property type="molecule type" value="Genomic_DNA"/>
</dbReference>
<dbReference type="STRING" id="824.CGRAC_1031"/>